<dbReference type="EMBL" id="BMGH01000001">
    <property type="protein sequence ID" value="GGD14126.1"/>
    <property type="molecule type" value="Genomic_DNA"/>
</dbReference>
<comment type="caution">
    <text evidence="2">The sequence shown here is derived from an EMBL/GenBank/DDBJ whole genome shotgun (WGS) entry which is preliminary data.</text>
</comment>
<evidence type="ECO:0000313" key="2">
    <source>
        <dbReference type="EMBL" id="GGD14126.1"/>
    </source>
</evidence>
<evidence type="ECO:0000313" key="3">
    <source>
        <dbReference type="Proteomes" id="UP000613582"/>
    </source>
</evidence>
<reference evidence="2" key="1">
    <citation type="journal article" date="2014" name="Int. J. Syst. Evol. Microbiol.">
        <title>Complete genome sequence of Corynebacterium casei LMG S-19264T (=DSM 44701T), isolated from a smear-ripened cheese.</title>
        <authorList>
            <consortium name="US DOE Joint Genome Institute (JGI-PGF)"/>
            <person name="Walter F."/>
            <person name="Albersmeier A."/>
            <person name="Kalinowski J."/>
            <person name="Ruckert C."/>
        </authorList>
    </citation>
    <scope>NUCLEOTIDE SEQUENCE</scope>
    <source>
        <strain evidence="2">CGMCC 1.12921</strain>
    </source>
</reference>
<feature type="compositionally biased region" description="Basic and acidic residues" evidence="1">
    <location>
        <begin position="217"/>
        <end position="236"/>
    </location>
</feature>
<name>A0A8J2V747_9PROT</name>
<gene>
    <name evidence="2" type="ORF">GCM10011342_23630</name>
</gene>
<feature type="region of interest" description="Disordered" evidence="1">
    <location>
        <begin position="217"/>
        <end position="250"/>
    </location>
</feature>
<proteinExistence type="predicted"/>
<accession>A0A8J2V747</accession>
<reference evidence="2" key="2">
    <citation type="submission" date="2020-09" db="EMBL/GenBank/DDBJ databases">
        <authorList>
            <person name="Sun Q."/>
            <person name="Zhou Y."/>
        </authorList>
    </citation>
    <scope>NUCLEOTIDE SEQUENCE</scope>
    <source>
        <strain evidence="2">CGMCC 1.12921</strain>
    </source>
</reference>
<sequence length="250" mass="27895">MKTDDEVTSRFDPDRIDVEMDRDSITKSFQSPLYILNIKKEDIPDHLPGPDETYTEPTSCLIAKVEYDTLNKLLGIDEATMEAEEYGMISLDASDAIESTISDFIPFESVIKYVSGASKHEKKVAAAFFRGQIRRAYLHGYIHRNTCETPVPSTKPSDATVTASNTLARDERRIGKKQAADRAADRAIEEFDIYVSPTPRPVDEVVYLPPVAVDEGAYRDDTLEDQATERASDSNDRSVPLPARAIASRD</sequence>
<keyword evidence="3" id="KW-1185">Reference proteome</keyword>
<organism evidence="2 3">
    <name type="scientific">Aquisalinus flavus</name>
    <dbReference type="NCBI Taxonomy" id="1526572"/>
    <lineage>
        <taxon>Bacteria</taxon>
        <taxon>Pseudomonadati</taxon>
        <taxon>Pseudomonadota</taxon>
        <taxon>Alphaproteobacteria</taxon>
        <taxon>Parvularculales</taxon>
        <taxon>Parvularculaceae</taxon>
        <taxon>Aquisalinus</taxon>
    </lineage>
</organism>
<protein>
    <submittedName>
        <fullName evidence="2">Uncharacterized protein</fullName>
    </submittedName>
</protein>
<dbReference type="RefSeq" id="WP_188158221.1">
    <property type="nucleotide sequence ID" value="NZ_BMGH01000001.1"/>
</dbReference>
<dbReference type="Proteomes" id="UP000613582">
    <property type="component" value="Unassembled WGS sequence"/>
</dbReference>
<dbReference type="AlphaFoldDB" id="A0A8J2V747"/>
<evidence type="ECO:0000256" key="1">
    <source>
        <dbReference type="SAM" id="MobiDB-lite"/>
    </source>
</evidence>